<dbReference type="RefSeq" id="WP_118970269.1">
    <property type="nucleotide sequence ID" value="NZ_QHCT01000007.1"/>
</dbReference>
<dbReference type="NCBIfam" id="NF047558">
    <property type="entry name" value="TPR_END_plus"/>
    <property type="match status" value="1"/>
</dbReference>
<evidence type="ECO:0000313" key="3">
    <source>
        <dbReference type="Proteomes" id="UP000265798"/>
    </source>
</evidence>
<feature type="signal peptide" evidence="1">
    <location>
        <begin position="1"/>
        <end position="23"/>
    </location>
</feature>
<evidence type="ECO:0000256" key="1">
    <source>
        <dbReference type="SAM" id="SignalP"/>
    </source>
</evidence>
<comment type="caution">
    <text evidence="2">The sequence shown here is derived from an EMBL/GenBank/DDBJ whole genome shotgun (WGS) entry which is preliminary data.</text>
</comment>
<accession>A0A396YWT8</accession>
<evidence type="ECO:0000313" key="2">
    <source>
        <dbReference type="EMBL" id="RHX85807.1"/>
    </source>
</evidence>
<dbReference type="Proteomes" id="UP000265798">
    <property type="component" value="Unassembled WGS sequence"/>
</dbReference>
<organism evidence="2 3">
    <name type="scientific">Leptospira stimsonii</name>
    <dbReference type="NCBI Taxonomy" id="2202203"/>
    <lineage>
        <taxon>Bacteria</taxon>
        <taxon>Pseudomonadati</taxon>
        <taxon>Spirochaetota</taxon>
        <taxon>Spirochaetia</taxon>
        <taxon>Leptospirales</taxon>
        <taxon>Leptospiraceae</taxon>
        <taxon>Leptospira</taxon>
    </lineage>
</organism>
<dbReference type="EMBL" id="QHCT01000007">
    <property type="protein sequence ID" value="RHX85807.1"/>
    <property type="molecule type" value="Genomic_DNA"/>
</dbReference>
<name>A0A396YWT8_9LEPT</name>
<dbReference type="AlphaFoldDB" id="A0A396YWT8"/>
<reference evidence="3" key="1">
    <citation type="submission" date="2018-05" db="EMBL/GenBank/DDBJ databases">
        <title>Leptospira yasudae sp. nov. and Leptospira stimsonii sp. nov., two pathogenic species of the genus Leptospira isolated from environmental sources.</title>
        <authorList>
            <person name="Casanovas-Massana A."/>
            <person name="Hamond C."/>
            <person name="Santos L.A."/>
            <person name="Hacker K.P."/>
            <person name="Balassiano I."/>
            <person name="Medeiros M.A."/>
            <person name="Reis M.G."/>
            <person name="Ko A.I."/>
            <person name="Wunder E.A."/>
        </authorList>
    </citation>
    <scope>NUCLEOTIDE SEQUENCE [LARGE SCALE GENOMIC DNA]</scope>
    <source>
        <strain evidence="3">Yale</strain>
    </source>
</reference>
<protein>
    <recommendedName>
        <fullName evidence="4">Tetratricopeptide repeat protein</fullName>
    </recommendedName>
</protein>
<feature type="chain" id="PRO_5017271009" description="Tetratricopeptide repeat protein" evidence="1">
    <location>
        <begin position="24"/>
        <end position="235"/>
    </location>
</feature>
<gene>
    <name evidence="2" type="ORF">DLM75_20005</name>
</gene>
<dbReference type="OrthoDB" id="345715at2"/>
<sequence>MKSFRTSLLLLCILLEWNCLSFAQRDRQERWVEVMNGIETGKPESREEREKKILHFLKSSSEDSVELRETLRNFILFESARRFHDSLAKKEFEKASWVARIFQETVSFFGIGEATLEGIKSKNVYSAREYFAADLLAFTGQTRDSQFVPLIQRLIPNPITDARLAFNFACLHALNGNKQEMLQYMKIALFLGKETVEFENDSDFNAFRSDPDFIRMLWEGPALDPSLIPREENSK</sequence>
<proteinExistence type="predicted"/>
<evidence type="ECO:0008006" key="4">
    <source>
        <dbReference type="Google" id="ProtNLM"/>
    </source>
</evidence>
<keyword evidence="1" id="KW-0732">Signal</keyword>